<dbReference type="GO" id="GO:0016787">
    <property type="term" value="F:hydrolase activity"/>
    <property type="evidence" value="ECO:0007669"/>
    <property type="project" value="InterPro"/>
</dbReference>
<feature type="domain" description="LTD" evidence="3">
    <location>
        <begin position="25"/>
        <end position="161"/>
    </location>
</feature>
<dbReference type="PROSITE" id="PS51841">
    <property type="entry name" value="LTD"/>
    <property type="match status" value="2"/>
</dbReference>
<feature type="chain" id="PRO_5015738697" description="LTD domain-containing protein" evidence="2">
    <location>
        <begin position="30"/>
        <end position="1646"/>
    </location>
</feature>
<dbReference type="RefSeq" id="WP_106011697.1">
    <property type="nucleotide sequence ID" value="NZ_CP027226.1"/>
</dbReference>
<dbReference type="Pfam" id="PF00932">
    <property type="entry name" value="LTD"/>
    <property type="match status" value="1"/>
</dbReference>
<feature type="compositionally biased region" description="Acidic residues" evidence="1">
    <location>
        <begin position="1463"/>
        <end position="1478"/>
    </location>
</feature>
<evidence type="ECO:0000256" key="1">
    <source>
        <dbReference type="SAM" id="MobiDB-lite"/>
    </source>
</evidence>
<feature type="domain" description="LTD" evidence="3">
    <location>
        <begin position="306"/>
        <end position="447"/>
    </location>
</feature>
<dbReference type="EMBL" id="CP027226">
    <property type="protein sequence ID" value="AVM41709.1"/>
    <property type="molecule type" value="Genomic_DNA"/>
</dbReference>
<evidence type="ECO:0000313" key="4">
    <source>
        <dbReference type="EMBL" id="AVM41709.1"/>
    </source>
</evidence>
<dbReference type="PANTHER" id="PTHR43143">
    <property type="entry name" value="METALLOPHOSPHOESTERASE, CALCINEURIN SUPERFAMILY"/>
    <property type="match status" value="1"/>
</dbReference>
<dbReference type="InterPro" id="IPR004843">
    <property type="entry name" value="Calcineurin-like_PHP"/>
</dbReference>
<evidence type="ECO:0000313" key="5">
    <source>
        <dbReference type="Proteomes" id="UP000237947"/>
    </source>
</evidence>
<dbReference type="SUPFAM" id="SSF74853">
    <property type="entry name" value="Lamin A/C globular tail domain"/>
    <property type="match status" value="1"/>
</dbReference>
<reference evidence="5" key="1">
    <citation type="submission" date="2018-02" db="EMBL/GenBank/DDBJ databases">
        <authorList>
            <person name="Holder M.E."/>
            <person name="Ajami N.J."/>
            <person name="Petrosino J.F."/>
        </authorList>
    </citation>
    <scope>NUCLEOTIDE SEQUENCE [LARGE SCALE GENOMIC DNA]</scope>
    <source>
        <strain evidence="5">CCUG 47711</strain>
    </source>
</reference>
<dbReference type="InterPro" id="IPR051918">
    <property type="entry name" value="STPP_CPPED1"/>
</dbReference>
<dbReference type="OrthoDB" id="2036332at2"/>
<sequence>MKKSFLQKIFAVVLAISLSVSPLMTTVKAQEPAKSPLVISEIVPDTDNVSGSDAYEFFELKNVSNQSINMNDYILYYNNKDIWTLNEEIVLEPQEVLVVWILNGKNDKLTASDFNAYWGSELTQGDNLATINSGGFANGSQRDLEIYTKTWQLLNSVRYNHDDVKLVVKDGGIKYKYTGATSSEIISYDTKGSAGILEDNQIETSNYEFAGLKGELKVVAENLVKFNNNWQYKISLDSDNLILAGQLKIVGENETTISYPLSYVNGELIAEVPFQDVSGFKNFKAQAVLFDGVADTLTEELNVKVEQGEFDKTNVPSLIITELIPDTSNVNSADAYEYIEVTNNSDAKINFKDYQLLYNYPDDGPDSNVLWFQTREDLFVEPGASLVFWVKNGYNDELTVDDFNNHFNSNLTLNENIFEIFVGGMANGGPRGMYVKSNVGDVYSYVQYNMDGKEVTADRSIVYQYNTTTEAVEKVSNDALPTPGFVPEDIRSINSEYQAPQSEISVVDHTESSFDNDKDLTFAIEVSSDSEAIKTVELFIKDNTSTEFEAINVERSKDNPAVFSYSLDAIDLTGKDYYDYYYVLSDGTQEIKLEEKRVESKNKNNDGIRFNLESETYVNNSVFVSTTGDSLYLGAKDLTDKTHKSLNSEAKFVFETSQTDAFFKNAVAIGNDVIGVFDEGTYANWRTYTFDVPLAAIKPGETLQVDMHAGNKANVLEHNEENNDDFTVRNIRLILPNGYTLRAEGFEDPNKIILMGDSAGKIEILEAKFTLTDEMYNAIGTLIDTTELEDGTYELSSGKKDSSELTKINLHVDNNGPEININIEDNEEIRGEKDLKVSLTDKGIGLDEEKTRIYLDDNLVELPLTFDSTKDEAKSHTLKIVAQDKLGNEEVKEINFTIPEEQPTINNVSAKVVDNQIEFTIEGKDLQNDTMKAQIKLSKNYNLESPEVSVEKGRSNQAAVAEDKFAEDDINGLPYEVFTLDADENLNADDSLRINWVGESNNTKTFLYALNPETNSWDKLNAKMSKISESEVGLEATVAASTYANAENKVQVMVQNGEGFTPEQFEAGAPANQPTLAHITTSHADDTDRNAYDFTFAWESDTQYYNEDYVGNPNIVGKYQYQLDIHDWLIANRPRLNLQYLFHTGDIIDNADEIGQWTNADNAYKLLDDARLPYGVLAGNHDVDHLSNDYTNYGKYFGDFRFENKEHFAGSYKNNRGHYDLITVDGIDFIMMYMGWNINEAEINWMNNVLAKYPERVAILNFHEYLLASGGLGEQPQAIYNQVVKKNHNVKMIFSGHYHNAVTVPIELDDNGDGVNDRVVYQMLFDYQGLKKGGMGYIRLMHFDNDSKSIKVRTYSPSLDDYNAKDYPGINGEGIKGEETFTIPYADININPERKVLKTNSLDLSVDTNTVLAEVAELKSGEVATVKADIPEGAESISWFLELTDPYGAVEKSPVYVTNVESGETEMPEEPGDGEVTEPSDPSEPSEPSDPSEPENPIDPENPGDDSDNTNEEDVEKFKLVFALNEGTWADGSTEDKVIVADKGSIIEIPAAPVRDGYTFDYWKGSKYYPGDKYKVEEDHTFTAQWKLAENTDNTTKSPDNTTENNQKDKPEATKTGQSEDMLFVGGLMLLLAVALVARKKEGFEA</sequence>
<protein>
    <recommendedName>
        <fullName evidence="3">LTD domain-containing protein</fullName>
    </recommendedName>
</protein>
<dbReference type="KEGG" id="fsa:C5Q98_00015"/>
<proteinExistence type="predicted"/>
<feature type="region of interest" description="Disordered" evidence="1">
    <location>
        <begin position="1590"/>
        <end position="1618"/>
    </location>
</feature>
<feature type="signal peptide" evidence="2">
    <location>
        <begin position="1"/>
        <end position="29"/>
    </location>
</feature>
<dbReference type="Proteomes" id="UP000237947">
    <property type="component" value="Chromosome"/>
</dbReference>
<dbReference type="Pfam" id="PF00149">
    <property type="entry name" value="Metallophos"/>
    <property type="match status" value="1"/>
</dbReference>
<dbReference type="InterPro" id="IPR001322">
    <property type="entry name" value="Lamin_tail_dom"/>
</dbReference>
<accession>A0A2S0KL50</accession>
<keyword evidence="2" id="KW-0732">Signal</keyword>
<dbReference type="InterPro" id="IPR036415">
    <property type="entry name" value="Lamin_tail_dom_sf"/>
</dbReference>
<dbReference type="InterPro" id="IPR029052">
    <property type="entry name" value="Metallo-depent_PP-like"/>
</dbReference>
<dbReference type="Gene3D" id="3.60.21.10">
    <property type="match status" value="1"/>
</dbReference>
<dbReference type="SUPFAM" id="SSF56300">
    <property type="entry name" value="Metallo-dependent phosphatases"/>
    <property type="match status" value="1"/>
</dbReference>
<feature type="region of interest" description="Disordered" evidence="1">
    <location>
        <begin position="1462"/>
        <end position="1511"/>
    </location>
</feature>
<feature type="compositionally biased region" description="Acidic residues" evidence="1">
    <location>
        <begin position="1490"/>
        <end position="1511"/>
    </location>
</feature>
<evidence type="ECO:0000256" key="2">
    <source>
        <dbReference type="SAM" id="SignalP"/>
    </source>
</evidence>
<organism evidence="4 5">
    <name type="scientific">Fastidiosipila sanguinis</name>
    <dbReference type="NCBI Taxonomy" id="236753"/>
    <lineage>
        <taxon>Bacteria</taxon>
        <taxon>Bacillati</taxon>
        <taxon>Bacillota</taxon>
        <taxon>Clostridia</taxon>
        <taxon>Eubacteriales</taxon>
        <taxon>Oscillospiraceae</taxon>
        <taxon>Fastidiosipila</taxon>
    </lineage>
</organism>
<name>A0A2S0KL50_9FIRM</name>
<evidence type="ECO:0000259" key="3">
    <source>
        <dbReference type="PROSITE" id="PS51841"/>
    </source>
</evidence>
<gene>
    <name evidence="4" type="ORF">C5Q98_00015</name>
</gene>
<feature type="compositionally biased region" description="Polar residues" evidence="1">
    <location>
        <begin position="1591"/>
        <end position="1605"/>
    </location>
</feature>
<dbReference type="InterPro" id="IPR042229">
    <property type="entry name" value="Listeria/Bacterioides_rpt_sf"/>
</dbReference>
<dbReference type="PANTHER" id="PTHR43143:SF5">
    <property type="entry name" value="SECRETED PROTEIN"/>
    <property type="match status" value="1"/>
</dbReference>
<dbReference type="Gene3D" id="2.60.40.4270">
    <property type="entry name" value="Listeria-Bacteroides repeat domain"/>
    <property type="match status" value="1"/>
</dbReference>
<dbReference type="Gene3D" id="2.60.40.1260">
    <property type="entry name" value="Lamin Tail domain"/>
    <property type="match status" value="1"/>
</dbReference>
<keyword evidence="5" id="KW-1185">Reference proteome</keyword>